<keyword evidence="2" id="KW-1185">Reference proteome</keyword>
<dbReference type="EMBL" id="KY223999">
    <property type="protein sequence ID" value="APQ42244.1"/>
    <property type="molecule type" value="Genomic_DNA"/>
</dbReference>
<protein>
    <submittedName>
        <fullName evidence="1">Uncharacterized protein</fullName>
    </submittedName>
</protein>
<sequence>MRRVFQGVPLVRRDNMWHTEDGRYTVSEDANAITWCDGPHPVRTGYKEGYQCPGGQEHSERLWNVWDNEKDDHAFGDVYDTMREAVRALADHLQKEAK</sequence>
<proteinExistence type="predicted"/>
<evidence type="ECO:0000313" key="2">
    <source>
        <dbReference type="Proteomes" id="UP000225965"/>
    </source>
</evidence>
<dbReference type="RefSeq" id="YP_010014047.1">
    <property type="nucleotide sequence ID" value="NC_053515.1"/>
</dbReference>
<gene>
    <name evidence="1" type="primary">162</name>
    <name evidence="1" type="ORF">PBI_MRMAGOO_162</name>
</gene>
<reference evidence="1 2" key="1">
    <citation type="submission" date="2016-11" db="EMBL/GenBank/DDBJ databases">
        <authorList>
            <person name="Brown T."/>
            <person name="Davidson K."/>
            <person name="Doll Z."/>
            <person name="Jansson R."/>
            <person name="Janyszek T."/>
            <person name="Lwin C."/>
            <person name="Patil S."/>
            <person name="Piper J."/>
            <person name="Rajendiran N."/>
            <person name="Rittenhouse N.L."/>
            <person name="Younker T.P."/>
            <person name="Zhang J."/>
            <person name="Garlena R.A."/>
            <person name="Russell D.A."/>
            <person name="Pope W.H."/>
            <person name="Jacobs-Sera D."/>
            <person name="Hatfull G.F."/>
        </authorList>
    </citation>
    <scope>NUCLEOTIDE SEQUENCE [LARGE SCALE GENOMIC DNA]</scope>
</reference>
<organism evidence="1 2">
    <name type="scientific">Mycobacterium phage MrMagoo</name>
    <dbReference type="NCBI Taxonomy" id="1927020"/>
    <lineage>
        <taxon>Viruses</taxon>
        <taxon>Duplodnaviria</taxon>
        <taxon>Heunggongvirae</taxon>
        <taxon>Uroviricota</taxon>
        <taxon>Caudoviricetes</taxon>
        <taxon>Vilmaviridae</taxon>
        <taxon>Mclasvirinae</taxon>
        <taxon>Reyvirus</taxon>
        <taxon>Reyvirus mrmagoo</taxon>
    </lineage>
</organism>
<evidence type="ECO:0000313" key="1">
    <source>
        <dbReference type="EMBL" id="APQ42244.1"/>
    </source>
</evidence>
<dbReference type="KEGG" id="vg:63210704"/>
<name>A0A1L6BYS0_9CAUD</name>
<accession>A0A1L6BYS0</accession>
<dbReference type="Proteomes" id="UP000225965">
    <property type="component" value="Segment"/>
</dbReference>
<dbReference type="GeneID" id="63210704"/>